<feature type="transmembrane region" description="Helical" evidence="5">
    <location>
        <begin position="194"/>
        <end position="216"/>
    </location>
</feature>
<evidence type="ECO:0000313" key="9">
    <source>
        <dbReference type="Proteomes" id="UP000243205"/>
    </source>
</evidence>
<name>A0A1G7DFI2_9BACT</name>
<feature type="transmembrane region" description="Helical" evidence="5">
    <location>
        <begin position="237"/>
        <end position="258"/>
    </location>
</feature>
<dbReference type="GO" id="GO:0005886">
    <property type="term" value="C:plasma membrane"/>
    <property type="evidence" value="ECO:0007669"/>
    <property type="project" value="UniProtKB-SubCell"/>
</dbReference>
<dbReference type="PANTHER" id="PTHR22773">
    <property type="entry name" value="NADH DEHYDROGENASE"/>
    <property type="match status" value="1"/>
</dbReference>
<evidence type="ECO:0000256" key="1">
    <source>
        <dbReference type="ARBA" id="ARBA00004127"/>
    </source>
</evidence>
<keyword evidence="5" id="KW-1278">Translocase</keyword>
<dbReference type="AlphaFoldDB" id="A0A1G7DFI2"/>
<evidence type="ECO:0000256" key="2">
    <source>
        <dbReference type="ARBA" id="ARBA00022692"/>
    </source>
</evidence>
<dbReference type="GO" id="GO:0012505">
    <property type="term" value="C:endomembrane system"/>
    <property type="evidence" value="ECO:0007669"/>
    <property type="project" value="UniProtKB-SubCell"/>
</dbReference>
<accession>A0A1G7DFI2</accession>
<dbReference type="Pfam" id="PF00361">
    <property type="entry name" value="Proton_antipo_M"/>
    <property type="match status" value="1"/>
</dbReference>
<dbReference type="EMBL" id="FNAQ01000013">
    <property type="protein sequence ID" value="SDE50209.1"/>
    <property type="molecule type" value="Genomic_DNA"/>
</dbReference>
<proteinExistence type="inferred from homology"/>
<keyword evidence="5" id="KW-0874">Quinone</keyword>
<comment type="function">
    <text evidence="5">NDH-1 shuttles electrons from NADH, via FMN and iron-sulfur (Fe-S) centers, to quinones in the respiratory chain. The immediate electron acceptor for the enzyme in this species is believed to be ubiquinone. Couples the redox reaction to proton translocation (for every two electrons transferred, four hydrogen ions are translocated across the cytoplasmic membrane), and thus conserves the redox energy in a proton gradient.</text>
</comment>
<feature type="transmembrane region" description="Helical" evidence="5">
    <location>
        <begin position="292"/>
        <end position="311"/>
    </location>
</feature>
<dbReference type="Proteomes" id="UP000243205">
    <property type="component" value="Unassembled WGS sequence"/>
</dbReference>
<feature type="domain" description="NADH:quinone oxidoreductase/Mrp antiporter transmembrane" evidence="7">
    <location>
        <begin position="117"/>
        <end position="408"/>
    </location>
</feature>
<feature type="transmembrane region" description="Helical" evidence="5">
    <location>
        <begin position="264"/>
        <end position="285"/>
    </location>
</feature>
<dbReference type="STRING" id="57664.SAMN05661003_11355"/>
<feature type="transmembrane region" description="Helical" evidence="5">
    <location>
        <begin position="6"/>
        <end position="24"/>
    </location>
</feature>
<evidence type="ECO:0000256" key="6">
    <source>
        <dbReference type="RuleBase" id="RU000320"/>
    </source>
</evidence>
<dbReference type="OrthoDB" id="9805769at2"/>
<protein>
    <recommendedName>
        <fullName evidence="5">NADH-quinone oxidoreductase subunit N</fullName>
        <ecNumber evidence="5">7.1.1.-</ecNumber>
    </recommendedName>
    <alternativeName>
        <fullName evidence="5">NADH dehydrogenase I subunit N</fullName>
    </alternativeName>
    <alternativeName>
        <fullName evidence="5">NDH-1 subunit N</fullName>
    </alternativeName>
</protein>
<keyword evidence="5" id="KW-0830">Ubiquinone</keyword>
<dbReference type="InterPro" id="IPR010096">
    <property type="entry name" value="NADH-Q_OxRdtase_suN/2"/>
</dbReference>
<sequence>MLNTVFLPELALMVMVLVLFFMTLGKFRTGTIQLVSLALTALTLAAAIASYGAKGSLFFDAYQVDTLSQLFKIVIVSGLFLIYGLGRGLTGIDSRLHAEYNMFLGISALGLVMLSSAVELLTLLLCLEISSYALYVVIPFRSGQGRMHVEAGIKYVLFGAAATGLTLYGMSYLFGLAHTTYLGELAQVMPALVATQPLAILASVLVLTCFFYKLALFPMHFWTPDVYQGSANETASFVATLPKAGAVLLLLRLVAVAGADITQLTWVLASIAVLSMTLGNLTALVQTDLKRLLAYSSIAHAGYVMLGILSVDELGMAAAVFYVIGYLLMNLGCFYVIYNIAPEGQNVTFDDLKGLSRRSPLLALTLLVSAFGMAGIPPTIGFIGKFMIFTGAIHKGFYALVILAVINAAVAAFYYLKLARAAYTAADDDQEPIALPLTTQAMGLFFILAIILVGALPQSFLAAAREAVAVLL</sequence>
<dbReference type="GO" id="GO:0042773">
    <property type="term" value="P:ATP synthesis coupled electron transport"/>
    <property type="evidence" value="ECO:0007669"/>
    <property type="project" value="InterPro"/>
</dbReference>
<evidence type="ECO:0000256" key="3">
    <source>
        <dbReference type="ARBA" id="ARBA00022989"/>
    </source>
</evidence>
<dbReference type="InterPro" id="IPR001750">
    <property type="entry name" value="ND/Mrp_TM"/>
</dbReference>
<evidence type="ECO:0000256" key="5">
    <source>
        <dbReference type="HAMAP-Rule" id="MF_00445"/>
    </source>
</evidence>
<comment type="subunit">
    <text evidence="5">NDH-1 is composed of 14 different subunits. Subunits NuoA, H, J, K, L, M, N constitute the membrane sector of the complex.</text>
</comment>
<comment type="similarity">
    <text evidence="5">Belongs to the complex I subunit 2 family.</text>
</comment>
<reference evidence="9" key="1">
    <citation type="submission" date="2016-10" db="EMBL/GenBank/DDBJ databases">
        <authorList>
            <person name="Varghese N."/>
            <person name="Submissions S."/>
        </authorList>
    </citation>
    <scope>NUCLEOTIDE SEQUENCE [LARGE SCALE GENOMIC DNA]</scope>
    <source>
        <strain evidence="9">DSM 8987</strain>
    </source>
</reference>
<dbReference type="EC" id="7.1.1.-" evidence="5"/>
<feature type="transmembrane region" description="Helical" evidence="5">
    <location>
        <begin position="437"/>
        <end position="456"/>
    </location>
</feature>
<comment type="subcellular location">
    <subcellularLocation>
        <location evidence="5">Cell membrane</location>
        <topology evidence="5">Multi-pass membrane protein</topology>
    </subcellularLocation>
    <subcellularLocation>
        <location evidence="1">Endomembrane system</location>
        <topology evidence="1">Multi-pass membrane protein</topology>
    </subcellularLocation>
    <subcellularLocation>
        <location evidence="6">Membrane</location>
        <topology evidence="6">Multi-pass membrane protein</topology>
    </subcellularLocation>
</comment>
<dbReference type="RefSeq" id="WP_092079494.1">
    <property type="nucleotide sequence ID" value="NZ_CALFZY010000004.1"/>
</dbReference>
<dbReference type="GO" id="GO:0008137">
    <property type="term" value="F:NADH dehydrogenase (ubiquinone) activity"/>
    <property type="evidence" value="ECO:0007669"/>
    <property type="project" value="InterPro"/>
</dbReference>
<keyword evidence="2 5" id="KW-0812">Transmembrane</keyword>
<dbReference type="HAMAP" id="MF_00445">
    <property type="entry name" value="NDH1_NuoN_1"/>
    <property type="match status" value="1"/>
</dbReference>
<keyword evidence="5" id="KW-0520">NAD</keyword>
<keyword evidence="9" id="KW-1185">Reference proteome</keyword>
<evidence type="ECO:0000256" key="4">
    <source>
        <dbReference type="ARBA" id="ARBA00023136"/>
    </source>
</evidence>
<feature type="transmembrane region" description="Helical" evidence="5">
    <location>
        <begin position="69"/>
        <end position="86"/>
    </location>
</feature>
<dbReference type="GO" id="GO:0048038">
    <property type="term" value="F:quinone binding"/>
    <property type="evidence" value="ECO:0007669"/>
    <property type="project" value="UniProtKB-KW"/>
</dbReference>
<evidence type="ECO:0000259" key="7">
    <source>
        <dbReference type="Pfam" id="PF00361"/>
    </source>
</evidence>
<keyword evidence="3 5" id="KW-1133">Transmembrane helix</keyword>
<feature type="transmembrane region" description="Helical" evidence="5">
    <location>
        <begin position="317"/>
        <end position="340"/>
    </location>
</feature>
<feature type="transmembrane region" description="Helical" evidence="5">
    <location>
        <begin position="396"/>
        <end position="416"/>
    </location>
</feature>
<feature type="transmembrane region" description="Helical" evidence="5">
    <location>
        <begin position="361"/>
        <end position="384"/>
    </location>
</feature>
<organism evidence="8 9">
    <name type="scientific">Desulfuromonas thiophila</name>
    <dbReference type="NCBI Taxonomy" id="57664"/>
    <lineage>
        <taxon>Bacteria</taxon>
        <taxon>Pseudomonadati</taxon>
        <taxon>Thermodesulfobacteriota</taxon>
        <taxon>Desulfuromonadia</taxon>
        <taxon>Desulfuromonadales</taxon>
        <taxon>Desulfuromonadaceae</taxon>
        <taxon>Desulfuromonas</taxon>
    </lineage>
</organism>
<gene>
    <name evidence="5" type="primary">nuoN</name>
    <name evidence="8" type="ORF">SAMN05661003_11355</name>
</gene>
<feature type="transmembrane region" description="Helical" evidence="5">
    <location>
        <begin position="31"/>
        <end position="49"/>
    </location>
</feature>
<evidence type="ECO:0000313" key="8">
    <source>
        <dbReference type="EMBL" id="SDE50209.1"/>
    </source>
</evidence>
<keyword evidence="4 5" id="KW-0472">Membrane</keyword>
<comment type="catalytic activity">
    <reaction evidence="5">
        <text>a quinone + NADH + 5 H(+)(in) = a quinol + NAD(+) + 4 H(+)(out)</text>
        <dbReference type="Rhea" id="RHEA:57888"/>
        <dbReference type="ChEBI" id="CHEBI:15378"/>
        <dbReference type="ChEBI" id="CHEBI:24646"/>
        <dbReference type="ChEBI" id="CHEBI:57540"/>
        <dbReference type="ChEBI" id="CHEBI:57945"/>
        <dbReference type="ChEBI" id="CHEBI:132124"/>
    </reaction>
</comment>
<feature type="transmembrane region" description="Helical" evidence="5">
    <location>
        <begin position="152"/>
        <end position="174"/>
    </location>
</feature>
<keyword evidence="5" id="KW-0813">Transport</keyword>
<feature type="transmembrane region" description="Helical" evidence="5">
    <location>
        <begin position="98"/>
        <end position="114"/>
    </location>
</feature>
<dbReference type="GO" id="GO:0050136">
    <property type="term" value="F:NADH dehydrogenase (quinone) (non-electrogenic) activity"/>
    <property type="evidence" value="ECO:0007669"/>
    <property type="project" value="UniProtKB-UniRule"/>
</dbReference>
<keyword evidence="5" id="KW-1003">Cell membrane</keyword>